<name>U5NZH2_9MICO</name>
<reference evidence="1" key="1">
    <citation type="journal article" date="2013" name="Genome Announc.">
        <title>Complete Genome Sequence of pAP13, a Large Linear Plasmid of a Brevibacterium Strain Isolated from a Saline Lake at 4,200 Meters above Sea Level in Argentina.</title>
        <authorList>
            <person name="Dib J.R."/>
            <person name="Schuldes J."/>
            <person name="Thurmer A."/>
            <person name="Farias M.E."/>
            <person name="Daniel R."/>
            <person name="Meinhardt F."/>
        </authorList>
    </citation>
    <scope>NUCLEOTIDE SEQUENCE</scope>
    <source>
        <strain evidence="1">Ap13</strain>
        <plasmid evidence="1">pAP13</plasmid>
    </source>
</reference>
<gene>
    <name evidence="1" type="ORF">AP13_p00010</name>
</gene>
<dbReference type="AlphaFoldDB" id="U5NZH2"/>
<accession>U5NZH2</accession>
<evidence type="ECO:0008006" key="2">
    <source>
        <dbReference type="Google" id="ProtNLM"/>
    </source>
</evidence>
<dbReference type="EMBL" id="KF577590">
    <property type="protein sequence ID" value="AGY35310.1"/>
    <property type="molecule type" value="Genomic_DNA"/>
</dbReference>
<protein>
    <recommendedName>
        <fullName evidence="2">Helix-turn-helix domain-containing protein</fullName>
    </recommendedName>
</protein>
<proteinExistence type="predicted"/>
<organism evidence="1">
    <name type="scientific">Brevibacterium sp. Ap13</name>
    <dbReference type="NCBI Taxonomy" id="1406197"/>
    <lineage>
        <taxon>Bacteria</taxon>
        <taxon>Bacillati</taxon>
        <taxon>Actinomycetota</taxon>
        <taxon>Actinomycetes</taxon>
        <taxon>Micrococcales</taxon>
        <taxon>Brevibacteriaceae</taxon>
        <taxon>Brevibacterium</taxon>
    </lineage>
</organism>
<sequence>MKIEDRKSLVSVAEIAEMMEVSPATVRSYAWRDPQFPEVKERVGRSPMRDKAEVEAYISARHGRVNGGRRGNWWRESPK</sequence>
<keyword evidence="1" id="KW-0614">Plasmid</keyword>
<geneLocation type="plasmid" evidence="1">
    <name>pAP13</name>
</geneLocation>
<evidence type="ECO:0000313" key="1">
    <source>
        <dbReference type="EMBL" id="AGY35310.1"/>
    </source>
</evidence>